<dbReference type="SUPFAM" id="SSF49785">
    <property type="entry name" value="Galactose-binding domain-like"/>
    <property type="match status" value="1"/>
</dbReference>
<dbReference type="Gene3D" id="2.60.120.260">
    <property type="entry name" value="Galactose-binding domain-like"/>
    <property type="match status" value="1"/>
</dbReference>
<feature type="region of interest" description="Disordered" evidence="1">
    <location>
        <begin position="1028"/>
        <end position="1068"/>
    </location>
</feature>
<feature type="compositionally biased region" description="Pro residues" evidence="1">
    <location>
        <begin position="1035"/>
        <end position="1067"/>
    </location>
</feature>
<feature type="domain" description="Apple" evidence="2">
    <location>
        <begin position="18"/>
        <end position="54"/>
    </location>
</feature>
<dbReference type="InterPro" id="IPR003609">
    <property type="entry name" value="Pan_app"/>
</dbReference>
<dbReference type="PANTHER" id="PTHR45725">
    <property type="entry name" value="FORMIN HOMOLOGY 2 FAMILY MEMBER"/>
    <property type="match status" value="1"/>
</dbReference>
<dbReference type="AlphaFoldDB" id="A0A150GY18"/>
<proteinExistence type="predicted"/>
<name>A0A150GY18_GONPE</name>
<sequence>MATLSNHSCPAAAGYTLYAGKDIARFDIASVSSVADAATKCNANPSCNSFNWNLALGLGYTKTVVYSAAQAASYADICFYAKGCSDIAGFTLYTDIDIPGSDIVKVTTTASAAAAQCLANSACKSVLWAPIFSPPYGFTKSIGYSANASKAYKVCCSDIAGFTLYTDIDIPGSDIVKVTTTASAAAAQCLANSACKSVLWAPIFSPPYGFTKSIGYSANASKAYKGLCFYEKTVANVTLVSKSYLASYTNVAIELDASGKPTQAAVMAFVESLKANITNTWGVNASNINITSLIINGVDVTSMVTTTTTGRRRSLFLGYAIPTRPNDYFIDFDELSVIGGTLNYNGFNFGPGFQLFGTQGFSNTPASTSIIPDDSHDIDTQNPVVLGVPDDGCITVPAGFTGIDMWVNFACDSGKCVAGATPACHVCDVKGDGSVNNVIRAYNVENCPLDAATGDARIVADWTYSRTPAGIIGVSTAAAITAAAITAAAITAAAITAATVNSPAKPAPAVSTAVPTAAAKPAAAVSTAVPSPANPAPAGSTARRDALLLMDWYCQCNKWSISIGPKTCIALDICRAVPCGGAPNKCIRDATKSLGFYCQCGDGFTEKVVNGITRCYGNVARGAIAYGNSVLNNWYPNLAIDGKRNTFFGSNNNDGRYPGQLGLDLRVPHYIDGFKIVLRQDMCAGHIGMMLQVNNEPSRSWVSYGGTVWTQVTTFLYDRPNKDLGPADGKPATFTPVTGRWVNLTNQNPSWVNNVVFIAELELYGYSMGDANNLVSLPWCSYKPCGGGTCNPSTSIGYWCKCWDYHYKINQGTLLETCVKIPECNAPSVQAECAAKGMVCINLPGNYTCGNAPPASPPPPLPPGLAQVTANYEAGFSNVALTIDGQVSDAAVAAFVNDFKTRVAATWKIPFNKVVIKSITINGVTKSLQRRRAAAESADSAATSSDEIIEIQDSLRHPLRALQDMGLTHIVQVGQPQVTTSELLHEHHTMEAYLLGLHGVHHADLRNLASTHRVLAGGDAASMDFSVTKELSKPPKAPKAPPPPKAPKASPPPKAPLPPAAPPPPGPILWAVSATASAGHNDASASNAVGAPKKALTKRTECRPAKPTEAWIPAVSRGERFIEAGFDGKAPSGSQVASVALYLLNSGTLANPVTAVTVNLQLAGQAQARTFTVFTANTTALNLACPGITYFPVAAASLRPALTARQYSGATVVSARISFNETAVGKPTMLPQVIGVGLAAAAAAA</sequence>
<organism evidence="3 4">
    <name type="scientific">Gonium pectorale</name>
    <name type="common">Green alga</name>
    <dbReference type="NCBI Taxonomy" id="33097"/>
    <lineage>
        <taxon>Eukaryota</taxon>
        <taxon>Viridiplantae</taxon>
        <taxon>Chlorophyta</taxon>
        <taxon>core chlorophytes</taxon>
        <taxon>Chlorophyceae</taxon>
        <taxon>CS clade</taxon>
        <taxon>Chlamydomonadales</taxon>
        <taxon>Volvocaceae</taxon>
        <taxon>Gonium</taxon>
    </lineage>
</organism>
<dbReference type="Pfam" id="PF14295">
    <property type="entry name" value="PAN_4"/>
    <property type="match status" value="3"/>
</dbReference>
<dbReference type="InterPro" id="IPR008979">
    <property type="entry name" value="Galactose-bd-like_sf"/>
</dbReference>
<dbReference type="PANTHER" id="PTHR45725:SF18">
    <property type="entry name" value="ORC1-LIKE AAA ATPASE DOMAIN-CONTAINING PROTEIN"/>
    <property type="match status" value="1"/>
</dbReference>
<feature type="domain" description="Apple" evidence="2">
    <location>
        <begin position="96"/>
        <end position="129"/>
    </location>
</feature>
<dbReference type="Proteomes" id="UP000075714">
    <property type="component" value="Unassembled WGS sequence"/>
</dbReference>
<gene>
    <name evidence="3" type="ORF">GPECTOR_4g751</name>
</gene>
<evidence type="ECO:0000313" key="4">
    <source>
        <dbReference type="Proteomes" id="UP000075714"/>
    </source>
</evidence>
<dbReference type="EMBL" id="LSYV01000005">
    <property type="protein sequence ID" value="KXZ54684.1"/>
    <property type="molecule type" value="Genomic_DNA"/>
</dbReference>
<protein>
    <recommendedName>
        <fullName evidence="2">Apple domain-containing protein</fullName>
    </recommendedName>
</protein>
<feature type="domain" description="Apple" evidence="2">
    <location>
        <begin position="168"/>
        <end position="201"/>
    </location>
</feature>
<evidence type="ECO:0000259" key="2">
    <source>
        <dbReference type="Pfam" id="PF14295"/>
    </source>
</evidence>
<comment type="caution">
    <text evidence="3">The sequence shown here is derived from an EMBL/GenBank/DDBJ whole genome shotgun (WGS) entry which is preliminary data.</text>
</comment>
<keyword evidence="4" id="KW-1185">Reference proteome</keyword>
<dbReference type="InterPro" id="IPR051425">
    <property type="entry name" value="Formin_Homology"/>
</dbReference>
<feature type="region of interest" description="Disordered" evidence="1">
    <location>
        <begin position="1080"/>
        <end position="1104"/>
    </location>
</feature>
<evidence type="ECO:0000313" key="3">
    <source>
        <dbReference type="EMBL" id="KXZ54684.1"/>
    </source>
</evidence>
<evidence type="ECO:0000256" key="1">
    <source>
        <dbReference type="SAM" id="MobiDB-lite"/>
    </source>
</evidence>
<dbReference type="OrthoDB" id="550804at2759"/>
<reference evidence="4" key="1">
    <citation type="journal article" date="2016" name="Nat. Commun.">
        <title>The Gonium pectorale genome demonstrates co-option of cell cycle regulation during the evolution of multicellularity.</title>
        <authorList>
            <person name="Hanschen E.R."/>
            <person name="Marriage T.N."/>
            <person name="Ferris P.J."/>
            <person name="Hamaji T."/>
            <person name="Toyoda A."/>
            <person name="Fujiyama A."/>
            <person name="Neme R."/>
            <person name="Noguchi H."/>
            <person name="Minakuchi Y."/>
            <person name="Suzuki M."/>
            <person name="Kawai-Toyooka H."/>
            <person name="Smith D.R."/>
            <person name="Sparks H."/>
            <person name="Anderson J."/>
            <person name="Bakaric R."/>
            <person name="Luria V."/>
            <person name="Karger A."/>
            <person name="Kirschner M.W."/>
            <person name="Durand P.M."/>
            <person name="Michod R.E."/>
            <person name="Nozaki H."/>
            <person name="Olson B.J."/>
        </authorList>
    </citation>
    <scope>NUCLEOTIDE SEQUENCE [LARGE SCALE GENOMIC DNA]</scope>
    <source>
        <strain evidence="4">NIES-2863</strain>
    </source>
</reference>
<accession>A0A150GY18</accession>